<dbReference type="CDD" id="cd01577">
    <property type="entry name" value="IPMI_Swivel"/>
    <property type="match status" value="1"/>
</dbReference>
<comment type="function">
    <text evidence="2 10">Catalyzes the isomerization between 2-isopropylmalate and 3-isopropylmalate, via the formation of 2-isopropylmaleate.</text>
</comment>
<dbReference type="PANTHER" id="PTHR43345:SF5">
    <property type="entry name" value="3-ISOPROPYLMALATE DEHYDRATASE SMALL SUBUNIT"/>
    <property type="match status" value="1"/>
</dbReference>
<dbReference type="Pfam" id="PF00694">
    <property type="entry name" value="Aconitase_C"/>
    <property type="match status" value="1"/>
</dbReference>
<evidence type="ECO:0000256" key="10">
    <source>
        <dbReference type="HAMAP-Rule" id="MF_01031"/>
    </source>
</evidence>
<keyword evidence="9 10" id="KW-0100">Branched-chain amino acid biosynthesis</keyword>
<dbReference type="UniPathway" id="UPA00048">
    <property type="reaction ID" value="UER00071"/>
</dbReference>
<organism evidence="13 14">
    <name type="scientific">Streptomyces filamentosus NRRL 15998</name>
    <dbReference type="NCBI Taxonomy" id="457431"/>
    <lineage>
        <taxon>Bacteria</taxon>
        <taxon>Bacillati</taxon>
        <taxon>Actinomycetota</taxon>
        <taxon>Actinomycetes</taxon>
        <taxon>Kitasatosporales</taxon>
        <taxon>Streptomycetaceae</taxon>
        <taxon>Streptomyces</taxon>
    </lineage>
</organism>
<dbReference type="InterPro" id="IPR004431">
    <property type="entry name" value="3-IsopropMal_deHydase_ssu"/>
</dbReference>
<evidence type="ECO:0000259" key="12">
    <source>
        <dbReference type="Pfam" id="PF00694"/>
    </source>
</evidence>
<evidence type="ECO:0000313" key="14">
    <source>
        <dbReference type="Proteomes" id="UP000003986"/>
    </source>
</evidence>
<feature type="compositionally biased region" description="Basic residues" evidence="11">
    <location>
        <begin position="1"/>
        <end position="11"/>
    </location>
</feature>
<dbReference type="GO" id="GO:0009098">
    <property type="term" value="P:L-leucine biosynthetic process"/>
    <property type="evidence" value="ECO:0007669"/>
    <property type="project" value="UniProtKB-UniRule"/>
</dbReference>
<evidence type="ECO:0000256" key="4">
    <source>
        <dbReference type="ARBA" id="ARBA00009845"/>
    </source>
</evidence>
<accession>D6AQY6</accession>
<dbReference type="NCBIfam" id="NF002458">
    <property type="entry name" value="PRK01641.1"/>
    <property type="match status" value="1"/>
</dbReference>
<sequence>MHQRPHRGPAQRRRDPGRPQSRRRRTHAGRPGLRPGRAPGRLRGPGQGLHRGRRRMAARGLLDVPRHEPRPAGPRRALRLHLQPQLRGPAGQGRPHPPGLAPGRRRHRGAGPSGLARRPVRRPYPRRSPIAMEAFTTHTGRVVPLRRSNVDTDQIIPAHWLKKVTRDGFEGGLFEAWRKDENFVLNRPERAGASVLVAGPDFGTGSSREHAVWALQNYGFKTVISSRFADIFRGNSLKNGLLTVVLEQKVVDALWELTEADPTAEVTVDLEARQVRAEGVTADFELDENARWRLLNGLDDISLTLQNEADIAAYEASRPAFKPRTIAA</sequence>
<evidence type="ECO:0000256" key="1">
    <source>
        <dbReference type="ARBA" id="ARBA00000491"/>
    </source>
</evidence>
<protein>
    <recommendedName>
        <fullName evidence="10">3-isopropylmalate dehydratase small subunit</fullName>
        <ecNumber evidence="10">4.2.1.33</ecNumber>
    </recommendedName>
    <alternativeName>
        <fullName evidence="10">Alpha-IPM isomerase</fullName>
        <shortName evidence="10">IPMI</shortName>
    </alternativeName>
    <alternativeName>
        <fullName evidence="10">Isopropylmalate isomerase</fullName>
    </alternativeName>
</protein>
<evidence type="ECO:0000256" key="6">
    <source>
        <dbReference type="ARBA" id="ARBA00022430"/>
    </source>
</evidence>
<evidence type="ECO:0000256" key="7">
    <source>
        <dbReference type="ARBA" id="ARBA00022605"/>
    </source>
</evidence>
<dbReference type="InterPro" id="IPR015928">
    <property type="entry name" value="Aconitase/3IPM_dehydase_swvl"/>
</dbReference>
<comment type="similarity">
    <text evidence="4 10">Belongs to the LeuD family. LeuD type 1 subfamily.</text>
</comment>
<name>D6AQY6_STRFL</name>
<reference evidence="14" key="1">
    <citation type="submission" date="2008-10" db="EMBL/GenBank/DDBJ databases">
        <authorList>
            <person name="Molnar K."/>
        </authorList>
    </citation>
    <scope>NUCLEOTIDE SEQUENCE [LARGE SCALE GENOMIC DNA]</scope>
    <source>
        <strain evidence="14">NRRL 15998</strain>
    </source>
</reference>
<dbReference type="EMBL" id="DS999644">
    <property type="protein sequence ID" value="EFE77891.2"/>
    <property type="molecule type" value="Genomic_DNA"/>
</dbReference>
<dbReference type="FunFam" id="3.20.19.10:FF:000003">
    <property type="entry name" value="3-isopropylmalate dehydratase small subunit"/>
    <property type="match status" value="1"/>
</dbReference>
<dbReference type="Gene3D" id="3.20.19.10">
    <property type="entry name" value="Aconitase, domain 4"/>
    <property type="match status" value="1"/>
</dbReference>
<proteinExistence type="inferred from homology"/>
<comment type="catalytic activity">
    <reaction evidence="1 10">
        <text>(2R,3S)-3-isopropylmalate = (2S)-2-isopropylmalate</text>
        <dbReference type="Rhea" id="RHEA:32287"/>
        <dbReference type="ChEBI" id="CHEBI:1178"/>
        <dbReference type="ChEBI" id="CHEBI:35121"/>
        <dbReference type="EC" id="4.2.1.33"/>
    </reaction>
</comment>
<dbReference type="Proteomes" id="UP000003986">
    <property type="component" value="Unassembled WGS sequence"/>
</dbReference>
<keyword evidence="8 10" id="KW-0456">Lyase</keyword>
<dbReference type="GO" id="GO:0009316">
    <property type="term" value="C:3-isopropylmalate dehydratase complex"/>
    <property type="evidence" value="ECO:0007669"/>
    <property type="project" value="InterPro"/>
</dbReference>
<evidence type="ECO:0000256" key="11">
    <source>
        <dbReference type="SAM" id="MobiDB-lite"/>
    </source>
</evidence>
<evidence type="ECO:0000256" key="2">
    <source>
        <dbReference type="ARBA" id="ARBA00002695"/>
    </source>
</evidence>
<evidence type="ECO:0000256" key="5">
    <source>
        <dbReference type="ARBA" id="ARBA00011271"/>
    </source>
</evidence>
<dbReference type="SUPFAM" id="SSF52016">
    <property type="entry name" value="LeuD/IlvD-like"/>
    <property type="match status" value="1"/>
</dbReference>
<dbReference type="AlphaFoldDB" id="D6AQY6"/>
<comment type="pathway">
    <text evidence="3 10">Amino-acid biosynthesis; L-leucine biosynthesis; L-leucine from 3-methyl-2-oxobutanoate: step 2/4.</text>
</comment>
<dbReference type="PANTHER" id="PTHR43345">
    <property type="entry name" value="3-ISOPROPYLMALATE DEHYDRATASE SMALL SUBUNIT 2-RELATED-RELATED"/>
    <property type="match status" value="1"/>
</dbReference>
<dbReference type="NCBIfam" id="TIGR00171">
    <property type="entry name" value="leuD"/>
    <property type="match status" value="1"/>
</dbReference>
<comment type="subunit">
    <text evidence="5 10">Heterodimer of LeuC and LeuD.</text>
</comment>
<dbReference type="InterPro" id="IPR033940">
    <property type="entry name" value="IPMI_Swivel"/>
</dbReference>
<evidence type="ECO:0000256" key="8">
    <source>
        <dbReference type="ARBA" id="ARBA00023239"/>
    </source>
</evidence>
<dbReference type="InterPro" id="IPR000573">
    <property type="entry name" value="AconitaseA/IPMdHydase_ssu_swvl"/>
</dbReference>
<gene>
    <name evidence="10" type="primary">leuD</name>
    <name evidence="13" type="ORF">SSGG_05258</name>
</gene>
<evidence type="ECO:0000256" key="9">
    <source>
        <dbReference type="ARBA" id="ARBA00023304"/>
    </source>
</evidence>
<feature type="domain" description="Aconitase A/isopropylmalate dehydratase small subunit swivel" evidence="12">
    <location>
        <begin position="132"/>
        <end position="248"/>
    </location>
</feature>
<dbReference type="HAMAP" id="MF_01031">
    <property type="entry name" value="LeuD_type1"/>
    <property type="match status" value="1"/>
</dbReference>
<evidence type="ECO:0000256" key="3">
    <source>
        <dbReference type="ARBA" id="ARBA00004729"/>
    </source>
</evidence>
<dbReference type="InterPro" id="IPR050075">
    <property type="entry name" value="LeuD"/>
</dbReference>
<evidence type="ECO:0000313" key="13">
    <source>
        <dbReference type="EMBL" id="EFE77891.2"/>
    </source>
</evidence>
<keyword evidence="7 10" id="KW-0028">Amino-acid biosynthesis</keyword>
<dbReference type="EC" id="4.2.1.33" evidence="10"/>
<reference evidence="14" key="2">
    <citation type="submission" date="2008-12" db="EMBL/GenBank/DDBJ databases">
        <title>Annotation of Streptomyces roseosporus strain NRRL 15998.</title>
        <authorList>
            <consortium name="The Broad Institute Genome Sequencing Platform"/>
            <consortium name="Broad Institute Microbial Sequencing Center"/>
            <person name="Fischbach M."/>
            <person name="Ward D."/>
            <person name="Young S."/>
            <person name="Kodira C.D."/>
            <person name="Zeng Q."/>
            <person name="Koehrsen M."/>
            <person name="Godfrey P."/>
            <person name="Alvarado L."/>
            <person name="Berlin A.M."/>
            <person name="Borenstein D."/>
            <person name="Chen Z."/>
            <person name="Engels R."/>
            <person name="Freedman E."/>
            <person name="Gellesch M."/>
            <person name="Goldberg J."/>
            <person name="Griggs A."/>
            <person name="Gujja S."/>
            <person name="Heiman D.I."/>
            <person name="Hepburn T.A."/>
            <person name="Howarth C."/>
            <person name="Jen D."/>
            <person name="Larson L."/>
            <person name="Lewis B."/>
            <person name="Mehta T."/>
            <person name="Park D."/>
            <person name="Pearson M."/>
            <person name="Roberts A."/>
            <person name="Saif S."/>
            <person name="Shea T.D."/>
            <person name="Shenoy N."/>
            <person name="Sisk P."/>
            <person name="Stolte C."/>
            <person name="Sykes S.N."/>
            <person name="Walk T."/>
            <person name="White J."/>
            <person name="Yandava C."/>
            <person name="Straight P."/>
            <person name="Clardy J."/>
            <person name="Hung D."/>
            <person name="Kolter R."/>
            <person name="Mekalanos J."/>
            <person name="Walker S."/>
            <person name="Walsh C.T."/>
            <person name="Wieland B.L.C."/>
            <person name="Ilzarbe M."/>
            <person name="Galagan J."/>
            <person name="Nusbaum C."/>
            <person name="Birren B."/>
        </authorList>
    </citation>
    <scope>NUCLEOTIDE SEQUENCE [LARGE SCALE GENOMIC DNA]</scope>
    <source>
        <strain evidence="14">NRRL 15998</strain>
    </source>
</reference>
<dbReference type="GO" id="GO:0003861">
    <property type="term" value="F:3-isopropylmalate dehydratase activity"/>
    <property type="evidence" value="ECO:0007669"/>
    <property type="project" value="UniProtKB-UniRule"/>
</dbReference>
<keyword evidence="6 10" id="KW-0432">Leucine biosynthesis</keyword>
<feature type="region of interest" description="Disordered" evidence="11">
    <location>
        <begin position="1"/>
        <end position="124"/>
    </location>
</feature>
<feature type="compositionally biased region" description="Low complexity" evidence="11">
    <location>
        <begin position="29"/>
        <end position="42"/>
    </location>
</feature>